<dbReference type="SUPFAM" id="SSF102215">
    <property type="entry name" value="Creatininase"/>
    <property type="match status" value="1"/>
</dbReference>
<dbReference type="OrthoDB" id="46121at2157"/>
<dbReference type="Gene3D" id="3.40.50.10310">
    <property type="entry name" value="Creatininase"/>
    <property type="match status" value="1"/>
</dbReference>
<evidence type="ECO:0000256" key="2">
    <source>
        <dbReference type="ARBA" id="ARBA00022723"/>
    </source>
</evidence>
<comment type="cofactor">
    <cofactor evidence="1">
        <name>Zn(2+)</name>
        <dbReference type="ChEBI" id="CHEBI:29105"/>
    </cofactor>
</comment>
<keyword evidence="4" id="KW-0862">Zinc</keyword>
<proteinExistence type="predicted"/>
<reference evidence="6" key="1">
    <citation type="submission" date="2016-10" db="EMBL/GenBank/DDBJ databases">
        <authorList>
            <person name="Varghese N."/>
            <person name="Submissions S."/>
        </authorList>
    </citation>
    <scope>NUCLEOTIDE SEQUENCE [LARGE SCALE GENOMIC DNA]</scope>
    <source>
        <strain evidence="6">IBRC-M 10760</strain>
    </source>
</reference>
<name>A0A1G7RW43_9EURY</name>
<dbReference type="RefSeq" id="WP_092661373.1">
    <property type="nucleotide sequence ID" value="NZ_FNBK01000016.1"/>
</dbReference>
<evidence type="ECO:0000256" key="3">
    <source>
        <dbReference type="ARBA" id="ARBA00022801"/>
    </source>
</evidence>
<dbReference type="Pfam" id="PF02633">
    <property type="entry name" value="Creatininase"/>
    <property type="match status" value="1"/>
</dbReference>
<dbReference type="PANTHER" id="PTHR35005">
    <property type="entry name" value="3-DEHYDRO-SCYLLO-INOSOSE HYDROLASE"/>
    <property type="match status" value="1"/>
</dbReference>
<dbReference type="GO" id="GO:0016811">
    <property type="term" value="F:hydrolase activity, acting on carbon-nitrogen (but not peptide) bonds, in linear amides"/>
    <property type="evidence" value="ECO:0007669"/>
    <property type="project" value="TreeGrafter"/>
</dbReference>
<dbReference type="STRING" id="660518.SAMN05216218_11656"/>
<dbReference type="EMBL" id="FNBK01000016">
    <property type="protein sequence ID" value="SDG14968.1"/>
    <property type="molecule type" value="Genomic_DNA"/>
</dbReference>
<gene>
    <name evidence="5" type="ORF">SAMN05216218_11656</name>
</gene>
<evidence type="ECO:0000313" key="6">
    <source>
        <dbReference type="Proteomes" id="UP000199076"/>
    </source>
</evidence>
<evidence type="ECO:0000256" key="4">
    <source>
        <dbReference type="ARBA" id="ARBA00022833"/>
    </source>
</evidence>
<dbReference type="InterPro" id="IPR024087">
    <property type="entry name" value="Creatininase-like_sf"/>
</dbReference>
<dbReference type="InterPro" id="IPR003785">
    <property type="entry name" value="Creatininase/forma_Hydrolase"/>
</dbReference>
<dbReference type="GO" id="GO:0009231">
    <property type="term" value="P:riboflavin biosynthetic process"/>
    <property type="evidence" value="ECO:0007669"/>
    <property type="project" value="TreeGrafter"/>
</dbReference>
<dbReference type="GO" id="GO:0046872">
    <property type="term" value="F:metal ion binding"/>
    <property type="evidence" value="ECO:0007669"/>
    <property type="project" value="UniProtKB-KW"/>
</dbReference>
<dbReference type="PANTHER" id="PTHR35005:SF1">
    <property type="entry name" value="2-AMINO-5-FORMYLAMINO-6-RIBOSYLAMINOPYRIMIDIN-4(3H)-ONE 5'-MONOPHOSPHATE DEFORMYLASE"/>
    <property type="match status" value="1"/>
</dbReference>
<keyword evidence="3 5" id="KW-0378">Hydrolase</keyword>
<accession>A0A1G7RW43</accession>
<dbReference type="AlphaFoldDB" id="A0A1G7RW43"/>
<sequence>MAGNDLPEEWSVDPSERHRAWDAVKVRQQSWTDIAESDIDVCLLPVGSIEQHGPHGPLGTDVLIAEAIAEATAGRVEALTLPAVQAGIAPYHGNFPGTLDIPADVFRDYTFHVLESTEAWGIETVVTVNGHGGNRTALKAVCRQLRRETALDAQYWAWTDAVDEDVSHAGEAETSVLRYLVPELVGTPQKGDTESWGEWIHGAQVAGLTDEFSENGVVGDPTSASAAKGQRLFETAVDELTALIEWLRENEQRSTDVKSGDVSADRGTR</sequence>
<evidence type="ECO:0000256" key="1">
    <source>
        <dbReference type="ARBA" id="ARBA00001947"/>
    </source>
</evidence>
<protein>
    <submittedName>
        <fullName evidence="5">Creatinine amidohydrolase</fullName>
    </submittedName>
</protein>
<keyword evidence="6" id="KW-1185">Reference proteome</keyword>
<dbReference type="Proteomes" id="UP000199076">
    <property type="component" value="Unassembled WGS sequence"/>
</dbReference>
<organism evidence="5 6">
    <name type="scientific">Halorientalis regularis</name>
    <dbReference type="NCBI Taxonomy" id="660518"/>
    <lineage>
        <taxon>Archaea</taxon>
        <taxon>Methanobacteriati</taxon>
        <taxon>Methanobacteriota</taxon>
        <taxon>Stenosarchaea group</taxon>
        <taxon>Halobacteria</taxon>
        <taxon>Halobacteriales</taxon>
        <taxon>Haloarculaceae</taxon>
        <taxon>Halorientalis</taxon>
    </lineage>
</organism>
<keyword evidence="2" id="KW-0479">Metal-binding</keyword>
<evidence type="ECO:0000313" key="5">
    <source>
        <dbReference type="EMBL" id="SDG14968.1"/>
    </source>
</evidence>